<feature type="transmembrane region" description="Helical" evidence="5">
    <location>
        <begin position="245"/>
        <end position="261"/>
    </location>
</feature>
<keyword evidence="2 5" id="KW-0812">Transmembrane</keyword>
<dbReference type="RefSeq" id="WP_019599252.1">
    <property type="nucleotide sequence ID" value="NZ_FNQC01000014.1"/>
</dbReference>
<feature type="transmembrane region" description="Helical" evidence="5">
    <location>
        <begin position="205"/>
        <end position="225"/>
    </location>
</feature>
<evidence type="ECO:0000256" key="1">
    <source>
        <dbReference type="ARBA" id="ARBA00004141"/>
    </source>
</evidence>
<dbReference type="SUPFAM" id="SSF81324">
    <property type="entry name" value="Voltage-gated potassium channels"/>
    <property type="match status" value="1"/>
</dbReference>
<reference evidence="6 7" key="1">
    <citation type="submission" date="2016-10" db="EMBL/GenBank/DDBJ databases">
        <authorList>
            <person name="Varghese N."/>
            <person name="Submissions S."/>
        </authorList>
    </citation>
    <scope>NUCLEOTIDE SEQUENCE [LARGE SCALE GENOMIC DNA]</scope>
    <source>
        <strain evidence="6 7">DSM 17997</strain>
    </source>
</reference>
<keyword evidence="4 5" id="KW-0472">Membrane</keyword>
<organism evidence="6 7">
    <name type="scientific">Rhodonellum ikkaensis</name>
    <dbReference type="NCBI Taxonomy" id="336829"/>
    <lineage>
        <taxon>Bacteria</taxon>
        <taxon>Pseudomonadati</taxon>
        <taxon>Bacteroidota</taxon>
        <taxon>Cytophagia</taxon>
        <taxon>Cytophagales</taxon>
        <taxon>Cytophagaceae</taxon>
        <taxon>Rhodonellum</taxon>
    </lineage>
</organism>
<evidence type="ECO:0000313" key="7">
    <source>
        <dbReference type="Proteomes" id="UP000199663"/>
    </source>
</evidence>
<keyword evidence="7" id="KW-1185">Reference proteome</keyword>
<sequence length="379" mass="44341">MKVDTINYPANKEALKQKIESCDNPYLLFQIEKLLDRKNTVAPIGKLVGEYPWLIKEGVPRDMEVRTKLEPPIHSTIARYDSRMAPYLYYIGLFMLVLAAALINLMSNEGENIGVALFQSKVALIFGLLWIVFLVDFLIVYFLYLKSESKPPKITLYLRAFVLLFPPLRIGAQHLEDPSLQWIPFMGWSFRNEGLLKDVKEKFSIPMIVIALLIIPVLVIEWKFYEPLEAFLKTDLSFVLDMTQAFIWLAFAFEFIMMITISREKMAYAQRNWIDLLIIFLPFIAFIRTMRVIKIARLSHLSRGYKLRGLFMKARQGLLLAGFLYKIVSLKEFQIKSLKKKLDDNRKEREIIEEELVTLYQTAKKKNKKMWRKSTSQSK</sequence>
<dbReference type="Gene3D" id="1.20.120.350">
    <property type="entry name" value="Voltage-gated potassium channels. Chain C"/>
    <property type="match status" value="1"/>
</dbReference>
<evidence type="ECO:0000313" key="6">
    <source>
        <dbReference type="EMBL" id="SDZ43308.1"/>
    </source>
</evidence>
<accession>A0A1H3T097</accession>
<feature type="transmembrane region" description="Helical" evidence="5">
    <location>
        <begin position="122"/>
        <end position="144"/>
    </location>
</feature>
<evidence type="ECO:0000256" key="5">
    <source>
        <dbReference type="SAM" id="Phobius"/>
    </source>
</evidence>
<keyword evidence="3 5" id="KW-1133">Transmembrane helix</keyword>
<gene>
    <name evidence="6" type="ORF">SAMN05444412_11481</name>
</gene>
<feature type="transmembrane region" description="Helical" evidence="5">
    <location>
        <begin position="273"/>
        <end position="290"/>
    </location>
</feature>
<comment type="subcellular location">
    <subcellularLocation>
        <location evidence="1">Membrane</location>
        <topology evidence="1">Multi-pass membrane protein</topology>
    </subcellularLocation>
</comment>
<protein>
    <recommendedName>
        <fullName evidence="8">Voltage-gated potassium channel</fullName>
    </recommendedName>
</protein>
<proteinExistence type="predicted"/>
<comment type="caution">
    <text evidence="6">The sequence shown here is derived from an EMBL/GenBank/DDBJ whole genome shotgun (WGS) entry which is preliminary data.</text>
</comment>
<evidence type="ECO:0000256" key="4">
    <source>
        <dbReference type="ARBA" id="ARBA00023136"/>
    </source>
</evidence>
<feature type="transmembrane region" description="Helical" evidence="5">
    <location>
        <begin position="87"/>
        <end position="107"/>
    </location>
</feature>
<evidence type="ECO:0000256" key="3">
    <source>
        <dbReference type="ARBA" id="ARBA00022989"/>
    </source>
</evidence>
<name>A0A1H3T097_9BACT</name>
<dbReference type="Proteomes" id="UP000199663">
    <property type="component" value="Unassembled WGS sequence"/>
</dbReference>
<evidence type="ECO:0008006" key="8">
    <source>
        <dbReference type="Google" id="ProtNLM"/>
    </source>
</evidence>
<evidence type="ECO:0000256" key="2">
    <source>
        <dbReference type="ARBA" id="ARBA00022692"/>
    </source>
</evidence>
<dbReference type="EMBL" id="FNQC01000014">
    <property type="protein sequence ID" value="SDZ43308.1"/>
    <property type="molecule type" value="Genomic_DNA"/>
</dbReference>
<dbReference type="InterPro" id="IPR027359">
    <property type="entry name" value="Volt_channel_dom_sf"/>
</dbReference>